<reference evidence="4 5" key="1">
    <citation type="submission" date="2019-09" db="EMBL/GenBank/DDBJ databases">
        <title>Reversal of blaTEM antimicrobial resistance by CRISPR-Cas9 in clinical E. coli and other Enterobacteriaceae strains.</title>
        <authorList>
            <person name="Tagliaferri T."/>
            <person name="Guimaraes N."/>
            <person name="Pereira M."/>
            <person name="Felicori L."/>
            <person name="Horz H.-P."/>
            <person name="Santos S."/>
            <person name="Mendes T."/>
        </authorList>
    </citation>
    <scope>NUCLEOTIDE SEQUENCE [LARGE SCALE GENOMIC DNA]</scope>
    <source>
        <strain evidence="4 5">E2_blaTEM_MG</strain>
    </source>
</reference>
<dbReference type="Gene3D" id="2.40.240.20">
    <property type="entry name" value="Hypothetical PUA domain-like, domain 1"/>
    <property type="match status" value="1"/>
</dbReference>
<dbReference type="NCBIfam" id="TIGR00046">
    <property type="entry name" value="RsmE family RNA methyltransferase"/>
    <property type="match status" value="1"/>
</dbReference>
<keyword evidence="4" id="KW-0489">Methyltransferase</keyword>
<dbReference type="Pfam" id="PF20260">
    <property type="entry name" value="PUA_4"/>
    <property type="match status" value="1"/>
</dbReference>
<dbReference type="InterPro" id="IPR015947">
    <property type="entry name" value="PUA-like_sf"/>
</dbReference>
<gene>
    <name evidence="4" type="ORF">F9C29_32455</name>
</gene>
<evidence type="ECO:0000313" key="5">
    <source>
        <dbReference type="Proteomes" id="UP000476281"/>
    </source>
</evidence>
<dbReference type="SUPFAM" id="SSF88697">
    <property type="entry name" value="PUA domain-like"/>
    <property type="match status" value="1"/>
</dbReference>
<name>A0A6L3XA12_9ENTR</name>
<protein>
    <recommendedName>
        <fullName evidence="1">Ribosomal RNA small subunit methyltransferase E</fullName>
    </recommendedName>
    <alternativeName>
        <fullName evidence="2">16S rRNA m3U1498 methyltransferase</fullName>
    </alternativeName>
</protein>
<dbReference type="AlphaFoldDB" id="A0A6L3XA12"/>
<keyword evidence="4" id="KW-0808">Transferase</keyword>
<organism evidence="4 5">
    <name type="scientific">Enterobacter hormaechei</name>
    <dbReference type="NCBI Taxonomy" id="158836"/>
    <lineage>
        <taxon>Bacteria</taxon>
        <taxon>Pseudomonadati</taxon>
        <taxon>Pseudomonadota</taxon>
        <taxon>Gammaproteobacteria</taxon>
        <taxon>Enterobacterales</taxon>
        <taxon>Enterobacteriaceae</taxon>
        <taxon>Enterobacter</taxon>
        <taxon>Enterobacter cloacae complex</taxon>
    </lineage>
</organism>
<evidence type="ECO:0000313" key="4">
    <source>
        <dbReference type="EMBL" id="KAB2442888.1"/>
    </source>
</evidence>
<evidence type="ECO:0000256" key="1">
    <source>
        <dbReference type="ARBA" id="ARBA00013673"/>
    </source>
</evidence>
<accession>A0A6L3XA12</accession>
<dbReference type="InterPro" id="IPR006700">
    <property type="entry name" value="RsmE"/>
</dbReference>
<dbReference type="GO" id="GO:0008168">
    <property type="term" value="F:methyltransferase activity"/>
    <property type="evidence" value="ECO:0007669"/>
    <property type="project" value="UniProtKB-KW"/>
</dbReference>
<feature type="domain" description="Ribosomal RNA small subunit methyltransferase E PUA-like" evidence="3">
    <location>
        <begin position="20"/>
        <end position="57"/>
    </location>
</feature>
<dbReference type="Proteomes" id="UP000476281">
    <property type="component" value="Unassembled WGS sequence"/>
</dbReference>
<dbReference type="EMBL" id="WBSZ01002275">
    <property type="protein sequence ID" value="KAB2442888.1"/>
    <property type="molecule type" value="Genomic_DNA"/>
</dbReference>
<evidence type="ECO:0000256" key="2">
    <source>
        <dbReference type="ARBA" id="ARBA00033196"/>
    </source>
</evidence>
<dbReference type="GO" id="GO:0032259">
    <property type="term" value="P:methylation"/>
    <property type="evidence" value="ECO:0007669"/>
    <property type="project" value="UniProtKB-KW"/>
</dbReference>
<comment type="caution">
    <text evidence="4">The sequence shown here is derived from an EMBL/GenBank/DDBJ whole genome shotgun (WGS) entry which is preliminary data.</text>
</comment>
<evidence type="ECO:0000259" key="3">
    <source>
        <dbReference type="Pfam" id="PF20260"/>
    </source>
</evidence>
<feature type="non-terminal residue" evidence="4">
    <location>
        <position position="59"/>
    </location>
</feature>
<proteinExistence type="predicted"/>
<dbReference type="GO" id="GO:0006364">
    <property type="term" value="P:rRNA processing"/>
    <property type="evidence" value="ECO:0007669"/>
    <property type="project" value="InterPro"/>
</dbReference>
<dbReference type="InterPro" id="IPR046887">
    <property type="entry name" value="RsmE_PUA-like"/>
</dbReference>
<sequence length="59" mass="6302">MRIPRIYHPELITPGGEIALSDDAANHVGRVLRMGAGQAIQLFDGSNQVCVAEITRAAT</sequence>